<protein>
    <submittedName>
        <fullName evidence="1">Uncharacterized protein</fullName>
    </submittedName>
</protein>
<comment type="caution">
    <text evidence="1">The sequence shown here is derived from an EMBL/GenBank/DDBJ whole genome shotgun (WGS) entry which is preliminary data.</text>
</comment>
<dbReference type="AlphaFoldDB" id="A0A9D4QYW9"/>
<gene>
    <name evidence="1" type="ORF">DPMN_091172</name>
</gene>
<accession>A0A9D4QYW9</accession>
<organism evidence="1 2">
    <name type="scientific">Dreissena polymorpha</name>
    <name type="common">Zebra mussel</name>
    <name type="synonym">Mytilus polymorpha</name>
    <dbReference type="NCBI Taxonomy" id="45954"/>
    <lineage>
        <taxon>Eukaryota</taxon>
        <taxon>Metazoa</taxon>
        <taxon>Spiralia</taxon>
        <taxon>Lophotrochozoa</taxon>
        <taxon>Mollusca</taxon>
        <taxon>Bivalvia</taxon>
        <taxon>Autobranchia</taxon>
        <taxon>Heteroconchia</taxon>
        <taxon>Euheterodonta</taxon>
        <taxon>Imparidentia</taxon>
        <taxon>Neoheterodontei</taxon>
        <taxon>Myida</taxon>
        <taxon>Dreissenoidea</taxon>
        <taxon>Dreissenidae</taxon>
        <taxon>Dreissena</taxon>
    </lineage>
</organism>
<dbReference type="EMBL" id="JAIWYP010000003">
    <property type="protein sequence ID" value="KAH3848791.1"/>
    <property type="molecule type" value="Genomic_DNA"/>
</dbReference>
<name>A0A9D4QYW9_DREPO</name>
<evidence type="ECO:0000313" key="1">
    <source>
        <dbReference type="EMBL" id="KAH3848791.1"/>
    </source>
</evidence>
<reference evidence="1" key="2">
    <citation type="submission" date="2020-11" db="EMBL/GenBank/DDBJ databases">
        <authorList>
            <person name="McCartney M.A."/>
            <person name="Auch B."/>
            <person name="Kono T."/>
            <person name="Mallez S."/>
            <person name="Becker A."/>
            <person name="Gohl D.M."/>
            <person name="Silverstein K.A.T."/>
            <person name="Koren S."/>
            <person name="Bechman K.B."/>
            <person name="Herman A."/>
            <person name="Abrahante J.E."/>
            <person name="Garbe J."/>
        </authorList>
    </citation>
    <scope>NUCLEOTIDE SEQUENCE</scope>
    <source>
        <strain evidence="1">Duluth1</strain>
        <tissue evidence="1">Whole animal</tissue>
    </source>
</reference>
<keyword evidence="2" id="KW-1185">Reference proteome</keyword>
<dbReference type="Proteomes" id="UP000828390">
    <property type="component" value="Unassembled WGS sequence"/>
</dbReference>
<sequence>MAYANDIVQSALSGKTIAIDVVRAKYLEASMGRLSHEQVRAKVRNIARARAARLAAALLP</sequence>
<reference evidence="1" key="1">
    <citation type="journal article" date="2019" name="bioRxiv">
        <title>The Genome of the Zebra Mussel, Dreissena polymorpha: A Resource for Invasive Species Research.</title>
        <authorList>
            <person name="McCartney M.A."/>
            <person name="Auch B."/>
            <person name="Kono T."/>
            <person name="Mallez S."/>
            <person name="Zhang Y."/>
            <person name="Obille A."/>
            <person name="Becker A."/>
            <person name="Abrahante J.E."/>
            <person name="Garbe J."/>
            <person name="Badalamenti J.P."/>
            <person name="Herman A."/>
            <person name="Mangelson H."/>
            <person name="Liachko I."/>
            <person name="Sullivan S."/>
            <person name="Sone E.D."/>
            <person name="Koren S."/>
            <person name="Silverstein K.A.T."/>
            <person name="Beckman K.B."/>
            <person name="Gohl D.M."/>
        </authorList>
    </citation>
    <scope>NUCLEOTIDE SEQUENCE</scope>
    <source>
        <strain evidence="1">Duluth1</strain>
        <tissue evidence="1">Whole animal</tissue>
    </source>
</reference>
<proteinExistence type="predicted"/>
<evidence type="ECO:0000313" key="2">
    <source>
        <dbReference type="Proteomes" id="UP000828390"/>
    </source>
</evidence>